<organism evidence="7 8">
    <name type="scientific">Malassezia sympodialis (strain ATCC 42132)</name>
    <name type="common">Atopic eczema-associated yeast</name>
    <dbReference type="NCBI Taxonomy" id="1230383"/>
    <lineage>
        <taxon>Eukaryota</taxon>
        <taxon>Fungi</taxon>
        <taxon>Dikarya</taxon>
        <taxon>Basidiomycota</taxon>
        <taxon>Ustilaginomycotina</taxon>
        <taxon>Malasseziomycetes</taxon>
        <taxon>Malasseziales</taxon>
        <taxon>Malasseziaceae</taxon>
        <taxon>Malassezia</taxon>
    </lineage>
</organism>
<evidence type="ECO:0000256" key="2">
    <source>
        <dbReference type="ARBA" id="ARBA00007002"/>
    </source>
</evidence>
<keyword evidence="8" id="KW-1185">Reference proteome</keyword>
<evidence type="ECO:0000256" key="4">
    <source>
        <dbReference type="ARBA" id="ARBA00022728"/>
    </source>
</evidence>
<dbReference type="InterPro" id="IPR009360">
    <property type="entry name" value="Isy1"/>
</dbReference>
<dbReference type="PANTHER" id="PTHR13021">
    <property type="entry name" value="PRE-MRNA-SPLICING FACTOR ISY1"/>
    <property type="match status" value="1"/>
</dbReference>
<dbReference type="FunFam" id="1.10.287.660:FF:000001">
    <property type="entry name" value="pre-mRNA-splicing factor ISY1 homolog"/>
    <property type="match status" value="1"/>
</dbReference>
<sequence length="282" mass="32110">MARNQEKAQSMLHRFRQTQVHELGLNVRSHDRRPKLISTVNSVRDCDKWRDEVMREISRKVARIQDEGLTDYELRDLNDEINHLFREKGQWERQIAALGGANYRSGVPRILDDHGEEIPGMRGYRYYGRARELPGVKEHLRPAEAQEDKAEESVKEKRIKAYQGQPPAYFGNEDEQDGVLLREEMGAEELGWSEGWRRVAATLELPSDFVPPAMPRPPPVPLDLSATARSDKAQDTPALGASLLSALPAEELVMPETVTRKDIEAYMLQAKKAALRQEYLGA</sequence>
<evidence type="ECO:0000313" key="7">
    <source>
        <dbReference type="EMBL" id="SHO76878.1"/>
    </source>
</evidence>
<proteinExistence type="inferred from homology"/>
<dbReference type="VEuPathDB" id="FungiDB:MSYG_1217"/>
<evidence type="ECO:0000256" key="5">
    <source>
        <dbReference type="ARBA" id="ARBA00023187"/>
    </source>
</evidence>
<gene>
    <name evidence="7" type="ORF">MSYG_1217</name>
</gene>
<keyword evidence="5" id="KW-0508">mRNA splicing</keyword>
<dbReference type="EMBL" id="LT671822">
    <property type="protein sequence ID" value="SHO76878.1"/>
    <property type="molecule type" value="Genomic_DNA"/>
</dbReference>
<dbReference type="InterPro" id="IPR029012">
    <property type="entry name" value="Helix_hairpin_bin_sf"/>
</dbReference>
<keyword evidence="4" id="KW-0747">Spliceosome</keyword>
<name>A0A1M8A366_MALS4</name>
<comment type="subcellular location">
    <subcellularLocation>
        <location evidence="1">Nucleus</location>
    </subcellularLocation>
</comment>
<dbReference type="SUPFAM" id="SSF140102">
    <property type="entry name" value="ISY1 domain-like"/>
    <property type="match status" value="1"/>
</dbReference>
<dbReference type="GO" id="GO:0000974">
    <property type="term" value="C:Prp19 complex"/>
    <property type="evidence" value="ECO:0007669"/>
    <property type="project" value="UniProtKB-ARBA"/>
</dbReference>
<reference evidence="8" key="1">
    <citation type="journal article" date="2017" name="Nucleic Acids Res.">
        <title>Proteogenomics produces comprehensive and highly accurate protein-coding gene annotation in a complete genome assembly of Malassezia sympodialis.</title>
        <authorList>
            <person name="Zhu Y."/>
            <person name="Engstroem P.G."/>
            <person name="Tellgren-Roth C."/>
            <person name="Baudo C.D."/>
            <person name="Kennell J.C."/>
            <person name="Sun S."/>
            <person name="Billmyre R.B."/>
            <person name="Schroeder M.S."/>
            <person name="Andersson A."/>
            <person name="Holm T."/>
            <person name="Sigurgeirsson B."/>
            <person name="Wu G."/>
            <person name="Sankaranarayanan S.R."/>
            <person name="Siddharthan R."/>
            <person name="Sanyal K."/>
            <person name="Lundeberg J."/>
            <person name="Nystedt B."/>
            <person name="Boekhout T."/>
            <person name="Dawson T.L. Jr."/>
            <person name="Heitman J."/>
            <person name="Scheynius A."/>
            <person name="Lehtioe J."/>
        </authorList>
    </citation>
    <scope>NUCLEOTIDE SEQUENCE [LARGE SCALE GENOMIC DNA]</scope>
    <source>
        <strain evidence="8">ATCC 42132</strain>
    </source>
</reference>
<dbReference type="OMA" id="YHWERRI"/>
<dbReference type="Pfam" id="PF06246">
    <property type="entry name" value="Isy1"/>
    <property type="match status" value="1"/>
</dbReference>
<dbReference type="STRING" id="1230383.A0A1M8A366"/>
<dbReference type="GO" id="GO:0071014">
    <property type="term" value="C:post-mRNA release spliceosomal complex"/>
    <property type="evidence" value="ECO:0007669"/>
    <property type="project" value="UniProtKB-ARBA"/>
</dbReference>
<keyword evidence="6" id="KW-0539">Nucleus</keyword>
<evidence type="ECO:0000313" key="8">
    <source>
        <dbReference type="Proteomes" id="UP000186303"/>
    </source>
</evidence>
<dbReference type="OrthoDB" id="1739576at2759"/>
<keyword evidence="3" id="KW-0507">mRNA processing</keyword>
<dbReference type="InterPro" id="IPR037200">
    <property type="entry name" value="Isy1_sf"/>
</dbReference>
<evidence type="ECO:0000256" key="6">
    <source>
        <dbReference type="ARBA" id="ARBA00023242"/>
    </source>
</evidence>
<dbReference type="AlphaFoldDB" id="A0A1M8A366"/>
<evidence type="ECO:0000256" key="1">
    <source>
        <dbReference type="ARBA" id="ARBA00004123"/>
    </source>
</evidence>
<accession>A0A1M8A366</accession>
<dbReference type="Proteomes" id="UP000186303">
    <property type="component" value="Chromosome 2"/>
</dbReference>
<comment type="similarity">
    <text evidence="2">Belongs to the ISY1 family.</text>
</comment>
<dbReference type="Gene3D" id="1.10.287.660">
    <property type="entry name" value="Helix hairpin bin"/>
    <property type="match status" value="1"/>
</dbReference>
<protein>
    <submittedName>
        <fullName evidence="7">Similar to S.cerevisiae protein ISY1 (Member of the NineTeen Complex (NTC))</fullName>
    </submittedName>
</protein>
<dbReference type="GO" id="GO:0000350">
    <property type="term" value="P:generation of catalytic spliceosome for second transesterification step"/>
    <property type="evidence" value="ECO:0007669"/>
    <property type="project" value="InterPro"/>
</dbReference>
<evidence type="ECO:0000256" key="3">
    <source>
        <dbReference type="ARBA" id="ARBA00022664"/>
    </source>
</evidence>